<name>A0A2J8W3K0_PONAB</name>
<feature type="repeat" description="HEAT" evidence="2">
    <location>
        <begin position="497"/>
        <end position="535"/>
    </location>
</feature>
<dbReference type="PROSITE" id="PS50077">
    <property type="entry name" value="HEAT_REPEAT"/>
    <property type="match status" value="1"/>
</dbReference>
<dbReference type="GO" id="GO:0032367">
    <property type="term" value="P:intracellular cholesterol transport"/>
    <property type="evidence" value="ECO:0007669"/>
    <property type="project" value="InterPro"/>
</dbReference>
<dbReference type="Gene3D" id="1.25.10.10">
    <property type="entry name" value="Leucine-rich Repeat Variant"/>
    <property type="match status" value="2"/>
</dbReference>
<dbReference type="GO" id="GO:0055037">
    <property type="term" value="C:recycling endosome"/>
    <property type="evidence" value="ECO:0007669"/>
    <property type="project" value="TreeGrafter"/>
</dbReference>
<comment type="caution">
    <text evidence="3">The sequence shown here is derived from an EMBL/GenBank/DDBJ whole genome shotgun (WGS) entry which is preliminary data.</text>
</comment>
<dbReference type="SUPFAM" id="SSF48371">
    <property type="entry name" value="ARM repeat"/>
    <property type="match status" value="1"/>
</dbReference>
<evidence type="ECO:0000313" key="3">
    <source>
        <dbReference type="EMBL" id="PNJ64326.1"/>
    </source>
</evidence>
<gene>
    <name evidence="3" type="ORF">CR201_G0013506</name>
</gene>
<dbReference type="InterPro" id="IPR021133">
    <property type="entry name" value="HEAT_type_2"/>
</dbReference>
<evidence type="ECO:0000256" key="1">
    <source>
        <dbReference type="ARBA" id="ARBA00022737"/>
    </source>
</evidence>
<accession>A0A2J8W3K0</accession>
<sequence length="646" mass="73400">ELIPLILCTACLHPEPKERDQLLHILFNLIKRPDDEQRQMILTGCVAFARHVGPTRVEAELLPQCWEQINHKYPERRLLVAESCGALAPYLPKEIRSSLVLSMLQQMLMEDKADLVREAVIKSLGIIMGYIDDPDKYHQGFELLLSALGDPSERVVSATHQVFLPAYAAWTTELGNLQSHLILTLLNKIEKLLREGEHGLDEHKLHMYLSALQSLIPSLFALVLQNAPFSSKAKLHGEVPQIEVTRFPRPMSPLQDVSTIIGSREQLAVLLQLYDYQLEQEGTTGWESLLWVVNQLLPQLIEIVGKINVTSTACVHEFSRFFWRLCRTFGKIFTNTKVKPQFQEILRLSEENIDSSAGNGVLTKATVPIYATGVLTCYIQEEDRKLLVGFLEDVMTLLSLSHAPLDSLKASFVELGANPAYHELLLTVLWYGVVHTSALVRCTAARMFEVCQHMLLLVSIIMIFFLRRRREFFLIKKGFAYHLLVKGVNETLVAQRVVPALITLSSDPEISVRIATIPAFGTIMETVIQRELLERVKMQLASFLEDPQYQDQHSLHTEIIKTFGRVGPNAEPRFRDEFVIPHLHKLALVNNLQIVDSKRLDIATHLFEAYSALSCCFISEDLMVNHFLPGLRCLRTDMEHLSPEHE</sequence>
<dbReference type="InterPro" id="IPR000357">
    <property type="entry name" value="HEAT"/>
</dbReference>
<protein>
    <submittedName>
        <fullName evidence="3">KIAA1468 isoform 7</fullName>
    </submittedName>
</protein>
<dbReference type="PANTHER" id="PTHR32059:SF0">
    <property type="entry name" value="RAB11-BINDING PROTEIN RELCH"/>
    <property type="match status" value="1"/>
</dbReference>
<dbReference type="PANTHER" id="PTHR32059">
    <property type="entry name" value="RAB11-BINDING PROTEIN RELCH"/>
    <property type="match status" value="1"/>
</dbReference>
<dbReference type="InterPro" id="IPR040362">
    <property type="entry name" value="RELCH"/>
</dbReference>
<proteinExistence type="predicted"/>
<dbReference type="InterPro" id="IPR011989">
    <property type="entry name" value="ARM-like"/>
</dbReference>
<evidence type="ECO:0000256" key="2">
    <source>
        <dbReference type="PROSITE-ProRule" id="PRU00103"/>
    </source>
</evidence>
<dbReference type="AlphaFoldDB" id="A0A2J8W3K0"/>
<dbReference type="Pfam" id="PF02985">
    <property type="entry name" value="HEAT"/>
    <property type="match status" value="1"/>
</dbReference>
<feature type="non-terminal residue" evidence="3">
    <location>
        <position position="646"/>
    </location>
</feature>
<dbReference type="InterPro" id="IPR016024">
    <property type="entry name" value="ARM-type_fold"/>
</dbReference>
<reference evidence="3" key="1">
    <citation type="submission" date="2017-12" db="EMBL/GenBank/DDBJ databases">
        <title>High-resolution comparative analysis of great ape genomes.</title>
        <authorList>
            <person name="Pollen A."/>
            <person name="Hastie A."/>
            <person name="Hormozdiari F."/>
            <person name="Dougherty M."/>
            <person name="Liu R."/>
            <person name="Chaisson M."/>
            <person name="Hoppe E."/>
            <person name="Hill C."/>
            <person name="Pang A."/>
            <person name="Hillier L."/>
            <person name="Baker C."/>
            <person name="Armstrong J."/>
            <person name="Shendure J."/>
            <person name="Paten B."/>
            <person name="Wilson R."/>
            <person name="Chao H."/>
            <person name="Schneider V."/>
            <person name="Ventura M."/>
            <person name="Kronenberg Z."/>
            <person name="Murali S."/>
            <person name="Gordon D."/>
            <person name="Cantsilieris S."/>
            <person name="Munson K."/>
            <person name="Nelson B."/>
            <person name="Raja A."/>
            <person name="Underwood J."/>
            <person name="Diekhans M."/>
            <person name="Fiddes I."/>
            <person name="Haussler D."/>
            <person name="Eichler E."/>
        </authorList>
    </citation>
    <scope>NUCLEOTIDE SEQUENCE [LARGE SCALE GENOMIC DNA]</scope>
    <source>
        <strain evidence="3">Susie</strain>
    </source>
</reference>
<keyword evidence="1" id="KW-0677">Repeat</keyword>
<dbReference type="EMBL" id="NDHI03003401">
    <property type="protein sequence ID" value="PNJ64326.1"/>
    <property type="molecule type" value="Genomic_DNA"/>
</dbReference>
<dbReference type="GO" id="GO:0005802">
    <property type="term" value="C:trans-Golgi network"/>
    <property type="evidence" value="ECO:0007669"/>
    <property type="project" value="InterPro"/>
</dbReference>
<organism evidence="3">
    <name type="scientific">Pongo abelii</name>
    <name type="common">Sumatran orangutan</name>
    <name type="synonym">Pongo pygmaeus abelii</name>
    <dbReference type="NCBI Taxonomy" id="9601"/>
    <lineage>
        <taxon>Eukaryota</taxon>
        <taxon>Metazoa</taxon>
        <taxon>Chordata</taxon>
        <taxon>Craniata</taxon>
        <taxon>Vertebrata</taxon>
        <taxon>Euteleostomi</taxon>
        <taxon>Mammalia</taxon>
        <taxon>Eutheria</taxon>
        <taxon>Euarchontoglires</taxon>
        <taxon>Primates</taxon>
        <taxon>Haplorrhini</taxon>
        <taxon>Catarrhini</taxon>
        <taxon>Hominidae</taxon>
        <taxon>Pongo</taxon>
    </lineage>
</organism>
<feature type="non-terminal residue" evidence="3">
    <location>
        <position position="1"/>
    </location>
</feature>